<accession>A0ABR9KX17</accession>
<evidence type="ECO:0000259" key="4">
    <source>
        <dbReference type="PROSITE" id="PS50853"/>
    </source>
</evidence>
<keyword evidence="6" id="KW-1185">Reference proteome</keyword>
<dbReference type="InterPro" id="IPR050991">
    <property type="entry name" value="ECM_Regulatory_Proteins"/>
</dbReference>
<keyword evidence="2" id="KW-0378">Hydrolase</keyword>
<dbReference type="SUPFAM" id="SSF49265">
    <property type="entry name" value="Fibronectin type III"/>
    <property type="match status" value="2"/>
</dbReference>
<evidence type="ECO:0000313" key="5">
    <source>
        <dbReference type="EMBL" id="MBE1566560.1"/>
    </source>
</evidence>
<organism evidence="5 6">
    <name type="scientific">Nonomuraea africana</name>
    <dbReference type="NCBI Taxonomy" id="46171"/>
    <lineage>
        <taxon>Bacteria</taxon>
        <taxon>Bacillati</taxon>
        <taxon>Actinomycetota</taxon>
        <taxon>Actinomycetes</taxon>
        <taxon>Streptosporangiales</taxon>
        <taxon>Streptosporangiaceae</taxon>
        <taxon>Nonomuraea</taxon>
    </lineage>
</organism>
<evidence type="ECO:0000313" key="6">
    <source>
        <dbReference type="Proteomes" id="UP000661607"/>
    </source>
</evidence>
<keyword evidence="3" id="KW-0119">Carbohydrate metabolism</keyword>
<evidence type="ECO:0000256" key="3">
    <source>
        <dbReference type="ARBA" id="ARBA00023326"/>
    </source>
</evidence>
<protein>
    <submittedName>
        <fullName evidence="5">Chitodextrinase</fullName>
    </submittedName>
</protein>
<dbReference type="InterPro" id="IPR036116">
    <property type="entry name" value="FN3_sf"/>
</dbReference>
<dbReference type="SMART" id="SM00060">
    <property type="entry name" value="FN3"/>
    <property type="match status" value="4"/>
</dbReference>
<dbReference type="Proteomes" id="UP000661607">
    <property type="component" value="Unassembled WGS sequence"/>
</dbReference>
<feature type="domain" description="Fibronectin type-III" evidence="4">
    <location>
        <begin position="25"/>
        <end position="111"/>
    </location>
</feature>
<keyword evidence="1" id="KW-0677">Repeat</keyword>
<gene>
    <name evidence="5" type="ORF">H4W81_009432</name>
</gene>
<proteinExistence type="predicted"/>
<keyword evidence="3" id="KW-0624">Polysaccharide degradation</keyword>
<feature type="domain" description="Fibronectin type-III" evidence="4">
    <location>
        <begin position="112"/>
        <end position="198"/>
    </location>
</feature>
<dbReference type="RefSeq" id="WP_192781561.1">
    <property type="nucleotide sequence ID" value="NZ_BAAASY010000032.1"/>
</dbReference>
<keyword evidence="2" id="KW-0326">Glycosidase</keyword>
<dbReference type="InterPro" id="IPR013783">
    <property type="entry name" value="Ig-like_fold"/>
</dbReference>
<dbReference type="PROSITE" id="PS50853">
    <property type="entry name" value="FN3"/>
    <property type="match status" value="4"/>
</dbReference>
<sequence>MARYGRAYPAPSRRIAAPLSTLPPPPVDVRVTALAPNEVSIAWDPPEAGALGFGIYLDGVKQGDDQTATVATLAGLVEGRTYLIEVDSLTDDGRSDRVPLVVTTPDVTAPTVPVGLRFVTATRTSLTVAWEPSTDNVSVVGYSLYLDGQRVDNVSADTLVYTYYQLAAGTSYLVTVDALDLSGNRSAGAMLDVQTERDHPPSAPPNLRATTITYTSIAVSWDEAADEDPVTGYDVAIDGELVATNQPQRTAAFSGLVENTEHTVRVWAVDAVGQRTSRPAELVVRTLDDTPPTAPVFAVTVGEEAITVAWEASSDDFGVSGYRIDVDGEPAWSTPGVDYTVDGPVTRRHTVTSLAPGANYRVRVVALDALGQESADNTVVVPMPPLPFLPISSPVYRLGPWAGNARDEFGVDWVVEDASGWASTPPVRPASTVLGGVDGAWSGAGQYGSRVITLEGVAVAPSQAAMLAAKQRLVGVLHPRDVGVLRVEDALRTRRARVRLVGDVEAVDRGPLAFSWSITLQASDPRRYAVHPVSASAVVGSLPGQASLALSLSGTYPQIPARLRLYGPIKDWTITHEESGTVMRAMTGASLPPDPRYSLSFDLATRQVLAHVPPDVWPVPRPGRSAVAHLPAWFMLLPGLNTLTLSGQPLAGASGQPRLVVEAYDAWV</sequence>
<feature type="domain" description="Fibronectin type-III" evidence="4">
    <location>
        <begin position="203"/>
        <end position="293"/>
    </location>
</feature>
<dbReference type="InterPro" id="IPR003961">
    <property type="entry name" value="FN3_dom"/>
</dbReference>
<evidence type="ECO:0000256" key="2">
    <source>
        <dbReference type="ARBA" id="ARBA00023295"/>
    </source>
</evidence>
<dbReference type="PANTHER" id="PTHR46708:SF2">
    <property type="entry name" value="FIBRONECTIN TYPE-III DOMAIN-CONTAINING PROTEIN"/>
    <property type="match status" value="1"/>
</dbReference>
<dbReference type="Gene3D" id="2.60.40.10">
    <property type="entry name" value="Immunoglobulins"/>
    <property type="match status" value="4"/>
</dbReference>
<feature type="domain" description="Fibronectin type-III" evidence="4">
    <location>
        <begin position="294"/>
        <end position="386"/>
    </location>
</feature>
<dbReference type="EMBL" id="JADBEF010000002">
    <property type="protein sequence ID" value="MBE1566560.1"/>
    <property type="molecule type" value="Genomic_DNA"/>
</dbReference>
<reference evidence="5 6" key="1">
    <citation type="submission" date="2020-10" db="EMBL/GenBank/DDBJ databases">
        <title>Sequencing the genomes of 1000 actinobacteria strains.</title>
        <authorList>
            <person name="Klenk H.-P."/>
        </authorList>
    </citation>
    <scope>NUCLEOTIDE SEQUENCE [LARGE SCALE GENOMIC DNA]</scope>
    <source>
        <strain evidence="5 6">DSM 43748</strain>
    </source>
</reference>
<name>A0ABR9KX17_9ACTN</name>
<comment type="caution">
    <text evidence="5">The sequence shown here is derived from an EMBL/GenBank/DDBJ whole genome shotgun (WGS) entry which is preliminary data.</text>
</comment>
<dbReference type="PANTHER" id="PTHR46708">
    <property type="entry name" value="TENASCIN"/>
    <property type="match status" value="1"/>
</dbReference>
<evidence type="ECO:0000256" key="1">
    <source>
        <dbReference type="ARBA" id="ARBA00022737"/>
    </source>
</evidence>
<dbReference type="Pfam" id="PF00041">
    <property type="entry name" value="fn3"/>
    <property type="match status" value="3"/>
</dbReference>
<dbReference type="CDD" id="cd00063">
    <property type="entry name" value="FN3"/>
    <property type="match status" value="4"/>
</dbReference>